<sequence length="66" mass="7445">MAKTITKKIENLVDGRRQKRGEASVQCLISSSSSTSPLLRHTLFLLLLLECFRPKTTTATNRRGNR</sequence>
<keyword evidence="2" id="KW-1185">Reference proteome</keyword>
<name>A0A8R1IKP5_CAEJA</name>
<dbReference type="EnsemblMetazoa" id="CJA36902.1">
    <property type="protein sequence ID" value="CJA36902.1"/>
    <property type="gene ID" value="WBGene00212749"/>
</dbReference>
<accession>A0A8R1IKP5</accession>
<dbReference type="AlphaFoldDB" id="A0A8R1IKP5"/>
<dbReference type="Proteomes" id="UP000005237">
    <property type="component" value="Unassembled WGS sequence"/>
</dbReference>
<evidence type="ECO:0000313" key="1">
    <source>
        <dbReference type="EnsemblMetazoa" id="CJA36902.1"/>
    </source>
</evidence>
<reference evidence="1" key="2">
    <citation type="submission" date="2022-06" db="UniProtKB">
        <authorList>
            <consortium name="EnsemblMetazoa"/>
        </authorList>
    </citation>
    <scope>IDENTIFICATION</scope>
    <source>
        <strain evidence="1">DF5081</strain>
    </source>
</reference>
<proteinExistence type="predicted"/>
<reference evidence="2" key="1">
    <citation type="submission" date="2010-08" db="EMBL/GenBank/DDBJ databases">
        <authorList>
            <consortium name="Caenorhabditis japonica Sequencing Consortium"/>
            <person name="Wilson R.K."/>
        </authorList>
    </citation>
    <scope>NUCLEOTIDE SEQUENCE [LARGE SCALE GENOMIC DNA]</scope>
    <source>
        <strain evidence="2">DF5081</strain>
    </source>
</reference>
<evidence type="ECO:0000313" key="2">
    <source>
        <dbReference type="Proteomes" id="UP000005237"/>
    </source>
</evidence>
<protein>
    <submittedName>
        <fullName evidence="1">Uncharacterized protein</fullName>
    </submittedName>
</protein>
<organism evidence="1 2">
    <name type="scientific">Caenorhabditis japonica</name>
    <dbReference type="NCBI Taxonomy" id="281687"/>
    <lineage>
        <taxon>Eukaryota</taxon>
        <taxon>Metazoa</taxon>
        <taxon>Ecdysozoa</taxon>
        <taxon>Nematoda</taxon>
        <taxon>Chromadorea</taxon>
        <taxon>Rhabditida</taxon>
        <taxon>Rhabditina</taxon>
        <taxon>Rhabditomorpha</taxon>
        <taxon>Rhabditoidea</taxon>
        <taxon>Rhabditidae</taxon>
        <taxon>Peloderinae</taxon>
        <taxon>Caenorhabditis</taxon>
    </lineage>
</organism>